<reference evidence="1" key="1">
    <citation type="journal article" date="2014" name="Front. Microbiol.">
        <title>High frequency of phylogenetically diverse reductive dehalogenase-homologous genes in deep subseafloor sedimentary metagenomes.</title>
        <authorList>
            <person name="Kawai M."/>
            <person name="Futagami T."/>
            <person name="Toyoda A."/>
            <person name="Takaki Y."/>
            <person name="Nishi S."/>
            <person name="Hori S."/>
            <person name="Arai W."/>
            <person name="Tsubouchi T."/>
            <person name="Morono Y."/>
            <person name="Uchiyama I."/>
            <person name="Ito T."/>
            <person name="Fujiyama A."/>
            <person name="Inagaki F."/>
            <person name="Takami H."/>
        </authorList>
    </citation>
    <scope>NUCLEOTIDE SEQUENCE</scope>
    <source>
        <strain evidence="1">Expedition CK06-06</strain>
    </source>
</reference>
<protein>
    <recommendedName>
        <fullName evidence="2">Glycosyl transferase family 1 domain-containing protein</fullName>
    </recommendedName>
</protein>
<dbReference type="AlphaFoldDB" id="X1HPL9"/>
<evidence type="ECO:0008006" key="2">
    <source>
        <dbReference type="Google" id="ProtNLM"/>
    </source>
</evidence>
<comment type="caution">
    <text evidence="1">The sequence shown here is derived from an EMBL/GenBank/DDBJ whole genome shotgun (WGS) entry which is preliminary data.</text>
</comment>
<name>X1HPL9_9ZZZZ</name>
<sequence length="62" mass="7261">LAEFVDGISKIVSNSNFRKKIVENACDDAMELHDFDKIGEKIEKLYIKAIKVKKIWDHKRNK</sequence>
<proteinExistence type="predicted"/>
<evidence type="ECO:0000313" key="1">
    <source>
        <dbReference type="EMBL" id="GAH72086.1"/>
    </source>
</evidence>
<accession>X1HPL9</accession>
<gene>
    <name evidence="1" type="ORF">S03H2_43645</name>
</gene>
<organism evidence="1">
    <name type="scientific">marine sediment metagenome</name>
    <dbReference type="NCBI Taxonomy" id="412755"/>
    <lineage>
        <taxon>unclassified sequences</taxon>
        <taxon>metagenomes</taxon>
        <taxon>ecological metagenomes</taxon>
    </lineage>
</organism>
<feature type="non-terminal residue" evidence="1">
    <location>
        <position position="1"/>
    </location>
</feature>
<dbReference type="EMBL" id="BARU01027249">
    <property type="protein sequence ID" value="GAH72086.1"/>
    <property type="molecule type" value="Genomic_DNA"/>
</dbReference>